<sequence length="529" mass="57277">MVAGGSRPSACHGTLIDVGANWLSNLIVGAAYPHIADDLYDYNYLQFVVTLVIFFLLSLKLVPEAPDKTFRQAKATGKINNEKSTLLFDSGAEVLILDAAFALKVGCYIDNGQNLECEGVGKNPYMVNGRTRVKLTLAGSLVYYFDVWVGPPTGGQDLILGMDFMVSAGRRCHKSSWMTTATLKLVGRLKSGRGSSCRPISNAGSPEENDGCTRSQEDSLPDDPKHHRSEVSLASRHSDRYVTRRKTRTSNTRICADGITSVSRLAESGVPSHHRSEVKGGASRRPDGPPVDHPLYETSLKILRRDAEDAKPIVAQVSANPPDEVKPEPRSELARRTSGSGRPIAGDSTSEGSEAAHDVRPNFEEPAPTLDTRPVAAQDDASDKEVCYHEGGDLFAKDVEREMAVLPEVTATTDEVTIEDIQVGDPTENTPEEIEQLRQIIWQRRHLLMGKGNALPPAAVGAVCDIDVGGAAPAAQRVRLVAPQFCKKLSDLIKRLLSAKMITPFTSPWASPIVIIMTWISGSVSITAS</sequence>
<evidence type="ECO:0000256" key="1">
    <source>
        <dbReference type="SAM" id="MobiDB-lite"/>
    </source>
</evidence>
<dbReference type="InterPro" id="IPR021109">
    <property type="entry name" value="Peptidase_aspartic_dom_sf"/>
</dbReference>
<comment type="caution">
    <text evidence="2">The sequence shown here is derived from an EMBL/GenBank/DDBJ whole genome shotgun (WGS) entry which is preliminary data.</text>
</comment>
<dbReference type="Pfam" id="PF13975">
    <property type="entry name" value="gag-asp_proteas"/>
    <property type="match status" value="1"/>
</dbReference>
<dbReference type="SUPFAM" id="SSF50630">
    <property type="entry name" value="Acid proteases"/>
    <property type="match status" value="1"/>
</dbReference>
<dbReference type="OrthoDB" id="117285at2759"/>
<dbReference type="GO" id="GO:0006508">
    <property type="term" value="P:proteolysis"/>
    <property type="evidence" value="ECO:0007669"/>
    <property type="project" value="InterPro"/>
</dbReference>
<protein>
    <submittedName>
        <fullName evidence="2">Unnamed protein product</fullName>
    </submittedName>
</protein>
<feature type="region of interest" description="Disordered" evidence="1">
    <location>
        <begin position="313"/>
        <end position="370"/>
    </location>
</feature>
<organism evidence="2 3">
    <name type="scientific">Phytophthora fragariaefolia</name>
    <dbReference type="NCBI Taxonomy" id="1490495"/>
    <lineage>
        <taxon>Eukaryota</taxon>
        <taxon>Sar</taxon>
        <taxon>Stramenopiles</taxon>
        <taxon>Oomycota</taxon>
        <taxon>Peronosporomycetes</taxon>
        <taxon>Peronosporales</taxon>
        <taxon>Peronosporaceae</taxon>
        <taxon>Phytophthora</taxon>
    </lineage>
</organism>
<feature type="region of interest" description="Disordered" evidence="1">
    <location>
        <begin position="191"/>
        <end position="295"/>
    </location>
</feature>
<feature type="compositionally biased region" description="Basic and acidic residues" evidence="1">
    <location>
        <begin position="323"/>
        <end position="335"/>
    </location>
</feature>
<feature type="compositionally biased region" description="Basic and acidic residues" evidence="1">
    <location>
        <begin position="354"/>
        <end position="363"/>
    </location>
</feature>
<reference evidence="2" key="1">
    <citation type="submission" date="2023-04" db="EMBL/GenBank/DDBJ databases">
        <title>Phytophthora fragariaefolia NBRC 109709.</title>
        <authorList>
            <person name="Ichikawa N."/>
            <person name="Sato H."/>
            <person name="Tonouchi N."/>
        </authorList>
    </citation>
    <scope>NUCLEOTIDE SEQUENCE</scope>
    <source>
        <strain evidence="2">NBRC 109709</strain>
    </source>
</reference>
<accession>A0A9W6TVZ1</accession>
<dbReference type="PROSITE" id="PS00141">
    <property type="entry name" value="ASP_PROTEASE"/>
    <property type="match status" value="1"/>
</dbReference>
<evidence type="ECO:0000313" key="2">
    <source>
        <dbReference type="EMBL" id="GMF20261.1"/>
    </source>
</evidence>
<gene>
    <name evidence="2" type="ORF">Pfra01_000236000</name>
</gene>
<dbReference type="EMBL" id="BSXT01000190">
    <property type="protein sequence ID" value="GMF20261.1"/>
    <property type="molecule type" value="Genomic_DNA"/>
</dbReference>
<proteinExistence type="predicted"/>
<evidence type="ECO:0000313" key="3">
    <source>
        <dbReference type="Proteomes" id="UP001165121"/>
    </source>
</evidence>
<name>A0A9W6TVZ1_9STRA</name>
<dbReference type="AlphaFoldDB" id="A0A9W6TVZ1"/>
<keyword evidence="3" id="KW-1185">Reference proteome</keyword>
<dbReference type="Gene3D" id="3.10.10.10">
    <property type="entry name" value="HIV Type 1 Reverse Transcriptase, subunit A, domain 1"/>
    <property type="match status" value="1"/>
</dbReference>
<dbReference type="GO" id="GO:0004190">
    <property type="term" value="F:aspartic-type endopeptidase activity"/>
    <property type="evidence" value="ECO:0007669"/>
    <property type="project" value="InterPro"/>
</dbReference>
<dbReference type="Proteomes" id="UP001165121">
    <property type="component" value="Unassembled WGS sequence"/>
</dbReference>
<dbReference type="Gene3D" id="2.40.70.10">
    <property type="entry name" value="Acid Proteases"/>
    <property type="match status" value="1"/>
</dbReference>
<dbReference type="InterPro" id="IPR001969">
    <property type="entry name" value="Aspartic_peptidase_AS"/>
</dbReference>